<evidence type="ECO:0000313" key="2">
    <source>
        <dbReference type="EMBL" id="OCL08476.1"/>
    </source>
</evidence>
<dbReference type="Pfam" id="PF09994">
    <property type="entry name" value="T6SS_Tle1-like_cat"/>
    <property type="match status" value="1"/>
</dbReference>
<dbReference type="InterPro" id="IPR029058">
    <property type="entry name" value="AB_hydrolase_fold"/>
</dbReference>
<accession>A0A8E2F0W0</accession>
<protein>
    <recommendedName>
        <fullName evidence="1">T6SS Phospholipase effector Tle1-like catalytic domain-containing protein</fullName>
    </recommendedName>
</protein>
<evidence type="ECO:0000259" key="1">
    <source>
        <dbReference type="Pfam" id="PF09994"/>
    </source>
</evidence>
<keyword evidence="3" id="KW-1185">Reference proteome</keyword>
<gene>
    <name evidence="2" type="ORF">AOQ84DRAFT_388828</name>
</gene>
<dbReference type="OrthoDB" id="3057168at2759"/>
<dbReference type="AlphaFoldDB" id="A0A8E2F0W0"/>
<dbReference type="PANTHER" id="PTHR33840:SF1">
    <property type="entry name" value="TLE1 PHOSPHOLIPASE DOMAIN-CONTAINING PROTEIN"/>
    <property type="match status" value="1"/>
</dbReference>
<dbReference type="PANTHER" id="PTHR33840">
    <property type="match status" value="1"/>
</dbReference>
<proteinExistence type="predicted"/>
<dbReference type="EMBL" id="KV749653">
    <property type="protein sequence ID" value="OCL08476.1"/>
    <property type="molecule type" value="Genomic_DNA"/>
</dbReference>
<dbReference type="Proteomes" id="UP000250140">
    <property type="component" value="Unassembled WGS sequence"/>
</dbReference>
<reference evidence="2 3" key="1">
    <citation type="journal article" date="2016" name="Nat. Commun.">
        <title>Ectomycorrhizal ecology is imprinted in the genome of the dominant symbiotic fungus Cenococcum geophilum.</title>
        <authorList>
            <consortium name="DOE Joint Genome Institute"/>
            <person name="Peter M."/>
            <person name="Kohler A."/>
            <person name="Ohm R.A."/>
            <person name="Kuo A."/>
            <person name="Krutzmann J."/>
            <person name="Morin E."/>
            <person name="Arend M."/>
            <person name="Barry K.W."/>
            <person name="Binder M."/>
            <person name="Choi C."/>
            <person name="Clum A."/>
            <person name="Copeland A."/>
            <person name="Grisel N."/>
            <person name="Haridas S."/>
            <person name="Kipfer T."/>
            <person name="LaButti K."/>
            <person name="Lindquist E."/>
            <person name="Lipzen A."/>
            <person name="Maire R."/>
            <person name="Meier B."/>
            <person name="Mihaltcheva S."/>
            <person name="Molinier V."/>
            <person name="Murat C."/>
            <person name="Poggeler S."/>
            <person name="Quandt C.A."/>
            <person name="Sperisen C."/>
            <person name="Tritt A."/>
            <person name="Tisserant E."/>
            <person name="Crous P.W."/>
            <person name="Henrissat B."/>
            <person name="Nehls U."/>
            <person name="Egli S."/>
            <person name="Spatafora J.W."/>
            <person name="Grigoriev I.V."/>
            <person name="Martin F.M."/>
        </authorList>
    </citation>
    <scope>NUCLEOTIDE SEQUENCE [LARGE SCALE GENOMIC DNA]</scope>
    <source>
        <strain evidence="2 3">CBS 207.34</strain>
    </source>
</reference>
<name>A0A8E2F0W0_9PEZI</name>
<evidence type="ECO:0000313" key="3">
    <source>
        <dbReference type="Proteomes" id="UP000250140"/>
    </source>
</evidence>
<dbReference type="InterPro" id="IPR018712">
    <property type="entry name" value="Tle1-like_cat"/>
</dbReference>
<dbReference type="SUPFAM" id="SSF53474">
    <property type="entry name" value="alpha/beta-Hydrolases"/>
    <property type="match status" value="1"/>
</dbReference>
<sequence length="372" mass="41668">MATVSQEPLSNSEAPKDRERKRLIVFCDGTWQDSTSDNEKANPTNVTRFARALRKWVRVKNEDNLYEDVEQIVYYQQGVGTGTLDRLVGGVSGLGVPANVRAAYGFLANNYDPGDEIFFVGFSRGAYTARSIAGLVTSCGLLTKKGMDSFPILYNLYYKEYEKKGYGEKEAALLRRLHDNGLLEPAAALAVEAIAVWDTREMIEFHDKELSPKVKYGFHALALDETRDPFKPTLWQMPKAPPAANGITSDGSNFRLKELKQVWFSGKHSNIGGGYSQRWLSDITLAWMVAQCSQNNLLAFDQNYLLNLPLPPMLAPDQPWATANGQTASDEQGISWIIDKASRTLPLISSYRAPLSQLDTNETIHCLFRFRH</sequence>
<organism evidence="2 3">
    <name type="scientific">Glonium stellatum</name>
    <dbReference type="NCBI Taxonomy" id="574774"/>
    <lineage>
        <taxon>Eukaryota</taxon>
        <taxon>Fungi</taxon>
        <taxon>Dikarya</taxon>
        <taxon>Ascomycota</taxon>
        <taxon>Pezizomycotina</taxon>
        <taxon>Dothideomycetes</taxon>
        <taxon>Pleosporomycetidae</taxon>
        <taxon>Gloniales</taxon>
        <taxon>Gloniaceae</taxon>
        <taxon>Glonium</taxon>
    </lineage>
</organism>
<feature type="domain" description="T6SS Phospholipase effector Tle1-like catalytic" evidence="1">
    <location>
        <begin position="21"/>
        <end position="291"/>
    </location>
</feature>